<dbReference type="AlphaFoldDB" id="A0A955L9R7"/>
<comment type="caution">
    <text evidence="3">The sequence shown here is derived from an EMBL/GenBank/DDBJ whole genome shotgun (WGS) entry which is preliminary data.</text>
</comment>
<evidence type="ECO:0000256" key="2">
    <source>
        <dbReference type="SAM" id="SignalP"/>
    </source>
</evidence>
<sequence>MNKSVRKLFLSFFVSSVVLFSIVNNVLAQVGVGDEDGGRDVTIEIFGPSMFTNLRTYGVYRFAGYITTYILLVVFVLTILYMLFATVKMMQSQGDQNMFSDNLKKIRELLRGLALTFVFLMLYTGVGLALGFGNVFQWPNKLSQCGDGEFLFRAEYRAAVVDENLFDDEVLIYCCKDLELTNIDDTNGEGALNVSTNQGTRDGAVVGDEELGGWLFIADPNGNSRSVVPTNVSKAGRCEPFTI</sequence>
<keyword evidence="2" id="KW-0732">Signal</keyword>
<reference evidence="3" key="1">
    <citation type="submission" date="2020-04" db="EMBL/GenBank/DDBJ databases">
        <authorList>
            <person name="Zhang T."/>
        </authorList>
    </citation>
    <scope>NUCLEOTIDE SEQUENCE</scope>
    <source>
        <strain evidence="3">HKST-UBA11</strain>
    </source>
</reference>
<evidence type="ECO:0000313" key="4">
    <source>
        <dbReference type="Proteomes" id="UP000754563"/>
    </source>
</evidence>
<keyword evidence="1" id="KW-1133">Transmembrane helix</keyword>
<keyword evidence="1" id="KW-0812">Transmembrane</keyword>
<dbReference type="EMBL" id="JAGQLH010000085">
    <property type="protein sequence ID" value="MCA9386144.1"/>
    <property type="molecule type" value="Genomic_DNA"/>
</dbReference>
<gene>
    <name evidence="3" type="ORF">KC717_05850</name>
</gene>
<feature type="transmembrane region" description="Helical" evidence="1">
    <location>
        <begin position="62"/>
        <end position="87"/>
    </location>
</feature>
<feature type="signal peptide" evidence="2">
    <location>
        <begin position="1"/>
        <end position="28"/>
    </location>
</feature>
<reference evidence="3" key="2">
    <citation type="journal article" date="2021" name="Microbiome">
        <title>Successional dynamics and alternative stable states in a saline activated sludge microbial community over 9 years.</title>
        <authorList>
            <person name="Wang Y."/>
            <person name="Ye J."/>
            <person name="Ju F."/>
            <person name="Liu L."/>
            <person name="Boyd J.A."/>
            <person name="Deng Y."/>
            <person name="Parks D.H."/>
            <person name="Jiang X."/>
            <person name="Yin X."/>
            <person name="Woodcroft B.J."/>
            <person name="Tyson G.W."/>
            <person name="Hugenholtz P."/>
            <person name="Polz M.F."/>
            <person name="Zhang T."/>
        </authorList>
    </citation>
    <scope>NUCLEOTIDE SEQUENCE</scope>
    <source>
        <strain evidence="3">HKST-UBA11</strain>
    </source>
</reference>
<dbReference type="Proteomes" id="UP000754563">
    <property type="component" value="Unassembled WGS sequence"/>
</dbReference>
<evidence type="ECO:0000313" key="3">
    <source>
        <dbReference type="EMBL" id="MCA9386144.1"/>
    </source>
</evidence>
<feature type="chain" id="PRO_5037788779" evidence="2">
    <location>
        <begin position="29"/>
        <end position="243"/>
    </location>
</feature>
<feature type="transmembrane region" description="Helical" evidence="1">
    <location>
        <begin position="108"/>
        <end position="132"/>
    </location>
</feature>
<proteinExistence type="predicted"/>
<name>A0A955L9R7_9BACT</name>
<evidence type="ECO:0000256" key="1">
    <source>
        <dbReference type="SAM" id="Phobius"/>
    </source>
</evidence>
<organism evidence="3 4">
    <name type="scientific">Candidatus Dojkabacteria bacterium</name>
    <dbReference type="NCBI Taxonomy" id="2099670"/>
    <lineage>
        <taxon>Bacteria</taxon>
        <taxon>Candidatus Dojkabacteria</taxon>
    </lineage>
</organism>
<protein>
    <submittedName>
        <fullName evidence="3">Uncharacterized protein</fullName>
    </submittedName>
</protein>
<accession>A0A955L9R7</accession>
<keyword evidence="1" id="KW-0472">Membrane</keyword>